<evidence type="ECO:0000256" key="7">
    <source>
        <dbReference type="SAM" id="MobiDB-lite"/>
    </source>
</evidence>
<dbReference type="Pfam" id="PF07716">
    <property type="entry name" value="bZIP_2"/>
    <property type="match status" value="1"/>
</dbReference>
<dbReference type="FunFam" id="1.20.5.170:FF:000025">
    <property type="entry name" value="nuclear factor interleukin-3-regulated protein-like"/>
    <property type="match status" value="1"/>
</dbReference>
<feature type="region of interest" description="Disordered" evidence="7">
    <location>
        <begin position="1"/>
        <end position="92"/>
    </location>
</feature>
<dbReference type="InterPro" id="IPR046347">
    <property type="entry name" value="bZIP_sf"/>
</dbReference>
<organism evidence="9 10">
    <name type="scientific">Galendromus occidentalis</name>
    <name type="common">western predatory mite</name>
    <dbReference type="NCBI Taxonomy" id="34638"/>
    <lineage>
        <taxon>Eukaryota</taxon>
        <taxon>Metazoa</taxon>
        <taxon>Ecdysozoa</taxon>
        <taxon>Arthropoda</taxon>
        <taxon>Chelicerata</taxon>
        <taxon>Arachnida</taxon>
        <taxon>Acari</taxon>
        <taxon>Parasitiformes</taxon>
        <taxon>Mesostigmata</taxon>
        <taxon>Gamasina</taxon>
        <taxon>Phytoseioidea</taxon>
        <taxon>Phytoseiidae</taxon>
        <taxon>Typhlodrominae</taxon>
        <taxon>Galendromus</taxon>
    </lineage>
</organism>
<feature type="compositionally biased region" description="Low complexity" evidence="7">
    <location>
        <begin position="211"/>
        <end position="223"/>
    </location>
</feature>
<dbReference type="GO" id="GO:0000978">
    <property type="term" value="F:RNA polymerase II cis-regulatory region sequence-specific DNA binding"/>
    <property type="evidence" value="ECO:0007669"/>
    <property type="project" value="TreeGrafter"/>
</dbReference>
<dbReference type="Proteomes" id="UP000694867">
    <property type="component" value="Unplaced"/>
</dbReference>
<dbReference type="InterPro" id="IPR040223">
    <property type="entry name" value="PAR_bZIP"/>
</dbReference>
<feature type="compositionally biased region" description="Polar residues" evidence="7">
    <location>
        <begin position="40"/>
        <end position="59"/>
    </location>
</feature>
<comment type="subcellular location">
    <subcellularLocation>
        <location evidence="1">Nucleus</location>
    </subcellularLocation>
</comment>
<dbReference type="GeneID" id="108865199"/>
<evidence type="ECO:0000256" key="4">
    <source>
        <dbReference type="ARBA" id="ARBA00023125"/>
    </source>
</evidence>
<feature type="region of interest" description="Disordered" evidence="7">
    <location>
        <begin position="172"/>
        <end position="267"/>
    </location>
</feature>
<dbReference type="RefSeq" id="XP_018497508.1">
    <property type="nucleotide sequence ID" value="XM_018641992.1"/>
</dbReference>
<evidence type="ECO:0000256" key="3">
    <source>
        <dbReference type="ARBA" id="ARBA00023015"/>
    </source>
</evidence>
<dbReference type="PROSITE" id="PS50217">
    <property type="entry name" value="BZIP"/>
    <property type="match status" value="1"/>
</dbReference>
<feature type="compositionally biased region" description="Polar residues" evidence="7">
    <location>
        <begin position="67"/>
        <end position="85"/>
    </location>
</feature>
<dbReference type="Gene3D" id="1.20.5.170">
    <property type="match status" value="1"/>
</dbReference>
<dbReference type="AlphaFoldDB" id="A0AAJ7L8T5"/>
<evidence type="ECO:0000256" key="1">
    <source>
        <dbReference type="ARBA" id="ARBA00004123"/>
    </source>
</evidence>
<accession>A0AAJ7L8T5</accession>
<dbReference type="SMART" id="SM00338">
    <property type="entry name" value="BRLZ"/>
    <property type="match status" value="1"/>
</dbReference>
<reference evidence="10" key="1">
    <citation type="submission" date="2025-08" db="UniProtKB">
        <authorList>
            <consortium name="RefSeq"/>
        </authorList>
    </citation>
    <scope>IDENTIFICATION</scope>
</reference>
<gene>
    <name evidence="10" type="primary">LOC108865199</name>
</gene>
<evidence type="ECO:0000259" key="8">
    <source>
        <dbReference type="PROSITE" id="PS50217"/>
    </source>
</evidence>
<dbReference type="PANTHER" id="PTHR11988:SF56">
    <property type="entry name" value="TRANSCRIPTION FACTOR CES-2"/>
    <property type="match status" value="1"/>
</dbReference>
<proteinExistence type="inferred from homology"/>
<dbReference type="KEGG" id="goe:108865199"/>
<keyword evidence="3" id="KW-0805">Transcription regulation</keyword>
<keyword evidence="5" id="KW-0804">Transcription</keyword>
<evidence type="ECO:0000256" key="2">
    <source>
        <dbReference type="ARBA" id="ARBA00006079"/>
    </source>
</evidence>
<keyword evidence="6" id="KW-0539">Nucleus</keyword>
<dbReference type="CDD" id="cd14695">
    <property type="entry name" value="bZIP_HLF"/>
    <property type="match status" value="1"/>
</dbReference>
<feature type="domain" description="BZIP" evidence="8">
    <location>
        <begin position="242"/>
        <end position="299"/>
    </location>
</feature>
<evidence type="ECO:0000313" key="10">
    <source>
        <dbReference type="RefSeq" id="XP_018497508.1"/>
    </source>
</evidence>
<evidence type="ECO:0000256" key="5">
    <source>
        <dbReference type="ARBA" id="ARBA00023163"/>
    </source>
</evidence>
<protein>
    <submittedName>
        <fullName evidence="10">Uncharacterized protein LOC108865199</fullName>
    </submittedName>
</protein>
<name>A0AAJ7L8T5_9ACAR</name>
<dbReference type="InterPro" id="IPR004827">
    <property type="entry name" value="bZIP"/>
</dbReference>
<keyword evidence="9" id="KW-1185">Reference proteome</keyword>
<feature type="compositionally biased region" description="Basic and acidic residues" evidence="7">
    <location>
        <begin position="235"/>
        <end position="267"/>
    </location>
</feature>
<comment type="similarity">
    <text evidence="2">Belongs to the bZIP family. NFIL3 subfamily.</text>
</comment>
<dbReference type="SUPFAM" id="SSF57959">
    <property type="entry name" value="Leucine zipper domain"/>
    <property type="match status" value="1"/>
</dbReference>
<evidence type="ECO:0000313" key="9">
    <source>
        <dbReference type="Proteomes" id="UP000694867"/>
    </source>
</evidence>
<feature type="compositionally biased region" description="Polar residues" evidence="7">
    <location>
        <begin position="1"/>
        <end position="18"/>
    </location>
</feature>
<keyword evidence="4" id="KW-0238">DNA-binding</keyword>
<dbReference type="GO" id="GO:0000981">
    <property type="term" value="F:DNA-binding transcription factor activity, RNA polymerase II-specific"/>
    <property type="evidence" value="ECO:0007669"/>
    <property type="project" value="TreeGrafter"/>
</dbReference>
<dbReference type="PANTHER" id="PTHR11988">
    <property type="entry name" value="THYROTROPH EMBRYONIC FACTOR RELATED"/>
    <property type="match status" value="1"/>
</dbReference>
<evidence type="ECO:0000256" key="6">
    <source>
        <dbReference type="ARBA" id="ARBA00023242"/>
    </source>
</evidence>
<dbReference type="GO" id="GO:0005634">
    <property type="term" value="C:nucleus"/>
    <property type="evidence" value="ECO:0007669"/>
    <property type="project" value="UniProtKB-SubCell"/>
</dbReference>
<sequence length="307" mass="33951">MNSTASKRNSVSPPNWEQSSEEDQPLDFSRSTSDDHAESKLTNGKTPNSVTSTQSSEEACSTARMFLQSTSPRGNISPQTASSDISDAEPSDVAASLPSNFMFARSTLPPTLSPSELLPGHDILNPAFNPLYQFAYRPALPQLDATLLRGNGGFLDPEYLRFRQQALSQRIQQLGRRKLGRVSPSPPPNTISPPEITREMSEHSNDSQHISTSSSTPGSVTPTRGQTAGRRRGKAYPEEKKDAAYYERRRKNNEAAKRSRDARRAKEDETAIRAAFLEEENLKLRVANAALETELQKLRCIVYARAD</sequence>
<feature type="compositionally biased region" description="Basic and acidic residues" evidence="7">
    <location>
        <begin position="196"/>
        <end position="206"/>
    </location>
</feature>